<evidence type="ECO:0000313" key="1">
    <source>
        <dbReference type="EMBL" id="MEN9063210.1"/>
    </source>
</evidence>
<protein>
    <submittedName>
        <fullName evidence="1">DUF2783 domain-containing protein</fullName>
    </submittedName>
</protein>
<sequence length="63" mass="6803">MAKLTLDPNISNPDDFYARLLAVHEGKTKAECDAINARLVLILANHIGDAEVLDEATALAAER</sequence>
<proteinExistence type="predicted"/>
<dbReference type="InterPro" id="IPR021233">
    <property type="entry name" value="DUF2783"/>
</dbReference>
<keyword evidence="2" id="KW-1185">Reference proteome</keyword>
<reference evidence="1 2" key="1">
    <citation type="submission" date="2024-05" db="EMBL/GenBank/DDBJ databases">
        <title>Genome sequence of Ponticoccus litoralis KCCM 90028.</title>
        <authorList>
            <person name="Kim J.M."/>
            <person name="Lee J.K."/>
            <person name="Choi B.J."/>
            <person name="Bayburt H."/>
            <person name="Baek J.H."/>
            <person name="Jeon C.O."/>
        </authorList>
    </citation>
    <scope>NUCLEOTIDE SEQUENCE [LARGE SCALE GENOMIC DNA]</scope>
    <source>
        <strain evidence="1 2">KCCM 90028</strain>
    </source>
</reference>
<dbReference type="Proteomes" id="UP001428774">
    <property type="component" value="Unassembled WGS sequence"/>
</dbReference>
<dbReference type="AlphaFoldDB" id="A0AAW9SV01"/>
<dbReference type="EMBL" id="JBDNCH010000004">
    <property type="protein sequence ID" value="MEN9063210.1"/>
    <property type="molecule type" value="Genomic_DNA"/>
</dbReference>
<dbReference type="RefSeq" id="WP_347168310.1">
    <property type="nucleotide sequence ID" value="NZ_JBDNCH010000004.1"/>
</dbReference>
<gene>
    <name evidence="1" type="ORF">ABFB10_21695</name>
</gene>
<comment type="caution">
    <text evidence="1">The sequence shown here is derived from an EMBL/GenBank/DDBJ whole genome shotgun (WGS) entry which is preliminary data.</text>
</comment>
<accession>A0AAW9SV01</accession>
<organism evidence="1 2">
    <name type="scientific">Ponticoccus litoralis</name>
    <dbReference type="NCBI Taxonomy" id="422297"/>
    <lineage>
        <taxon>Bacteria</taxon>
        <taxon>Pseudomonadati</taxon>
        <taxon>Pseudomonadota</taxon>
        <taxon>Alphaproteobacteria</taxon>
        <taxon>Rhodobacterales</taxon>
        <taxon>Roseobacteraceae</taxon>
        <taxon>Ponticoccus</taxon>
    </lineage>
</organism>
<name>A0AAW9SV01_9RHOB</name>
<dbReference type="Pfam" id="PF10932">
    <property type="entry name" value="DUF2783"/>
    <property type="match status" value="1"/>
</dbReference>
<evidence type="ECO:0000313" key="2">
    <source>
        <dbReference type="Proteomes" id="UP001428774"/>
    </source>
</evidence>